<comment type="similarity">
    <text evidence="2 7">Belongs to the FXYD family.</text>
</comment>
<dbReference type="InterPro" id="IPR000272">
    <property type="entry name" value="Ion-transport_regulator_FXYD"/>
</dbReference>
<evidence type="ECO:0000256" key="4">
    <source>
        <dbReference type="ARBA" id="ARBA00022692"/>
    </source>
</evidence>
<evidence type="ECO:0000256" key="7">
    <source>
        <dbReference type="RuleBase" id="RU364131"/>
    </source>
</evidence>
<evidence type="ECO:0000256" key="6">
    <source>
        <dbReference type="ARBA" id="ARBA00023136"/>
    </source>
</evidence>
<comment type="subcellular location">
    <subcellularLocation>
        <location evidence="1">Membrane</location>
        <topology evidence="1">Single-pass membrane protein</topology>
    </subcellularLocation>
</comment>
<reference evidence="8" key="2">
    <citation type="submission" date="2025-09" db="UniProtKB">
        <authorList>
            <consortium name="Ensembl"/>
        </authorList>
    </citation>
    <scope>IDENTIFICATION</scope>
</reference>
<reference evidence="8" key="1">
    <citation type="submission" date="2025-08" db="UniProtKB">
        <authorList>
            <consortium name="Ensembl"/>
        </authorList>
    </citation>
    <scope>IDENTIFICATION</scope>
</reference>
<name>A0A8D2JLT6_VARKO</name>
<dbReference type="AlphaFoldDB" id="A0A8D2JLT6"/>
<dbReference type="GO" id="GO:0043269">
    <property type="term" value="P:regulation of monoatomic ion transport"/>
    <property type="evidence" value="ECO:0007669"/>
    <property type="project" value="InterPro"/>
</dbReference>
<evidence type="ECO:0000313" key="9">
    <source>
        <dbReference type="Proteomes" id="UP000694545"/>
    </source>
</evidence>
<keyword evidence="5 7" id="KW-0406">Ion transport</keyword>
<protein>
    <recommendedName>
        <fullName evidence="7">FXYD domain-containing ion transport regulator</fullName>
    </recommendedName>
</protein>
<keyword evidence="6 7" id="KW-0472">Membrane</keyword>
<keyword evidence="4 7" id="KW-0812">Transmembrane</keyword>
<keyword evidence="7" id="KW-1133">Transmembrane helix</keyword>
<dbReference type="GO" id="GO:0099106">
    <property type="term" value="F:ion channel regulator activity"/>
    <property type="evidence" value="ECO:0007669"/>
    <property type="project" value="InterPro"/>
</dbReference>
<dbReference type="GO" id="GO:0006811">
    <property type="term" value="P:monoatomic ion transport"/>
    <property type="evidence" value="ECO:0007669"/>
    <property type="project" value="UniProtKB-KW"/>
</dbReference>
<dbReference type="Ensembl" id="ENSVKKT00000013253.1">
    <property type="protein sequence ID" value="ENSVKKP00000012939.1"/>
    <property type="gene ID" value="ENSVKKG00000008960.1"/>
</dbReference>
<dbReference type="Gene3D" id="1.20.5.780">
    <property type="entry name" value="Single helix bin"/>
    <property type="match status" value="1"/>
</dbReference>
<sequence>MSIGLFAGRGLHLECSTAPPNVGGGAPTAQSPATYYETIRNGGLVFAVLAFLIGLAIIFSKCLGLGTGGQGEDDNL</sequence>
<feature type="transmembrane region" description="Helical" evidence="7">
    <location>
        <begin position="44"/>
        <end position="66"/>
    </location>
</feature>
<evidence type="ECO:0000313" key="8">
    <source>
        <dbReference type="Ensembl" id="ENSVKKP00000012939.1"/>
    </source>
</evidence>
<dbReference type="GO" id="GO:0016020">
    <property type="term" value="C:membrane"/>
    <property type="evidence" value="ECO:0007669"/>
    <property type="project" value="UniProtKB-SubCell"/>
</dbReference>
<organism evidence="8 9">
    <name type="scientific">Varanus komodoensis</name>
    <name type="common">Komodo dragon</name>
    <dbReference type="NCBI Taxonomy" id="61221"/>
    <lineage>
        <taxon>Eukaryota</taxon>
        <taxon>Metazoa</taxon>
        <taxon>Chordata</taxon>
        <taxon>Craniata</taxon>
        <taxon>Vertebrata</taxon>
        <taxon>Euteleostomi</taxon>
        <taxon>Lepidosauria</taxon>
        <taxon>Squamata</taxon>
        <taxon>Bifurcata</taxon>
        <taxon>Unidentata</taxon>
        <taxon>Episquamata</taxon>
        <taxon>Toxicofera</taxon>
        <taxon>Anguimorpha</taxon>
        <taxon>Paleoanguimorpha</taxon>
        <taxon>Varanoidea</taxon>
        <taxon>Varanidae</taxon>
        <taxon>Varanus</taxon>
    </lineage>
</organism>
<proteinExistence type="inferred from homology"/>
<evidence type="ECO:0000256" key="3">
    <source>
        <dbReference type="ARBA" id="ARBA00022448"/>
    </source>
</evidence>
<evidence type="ECO:0000256" key="5">
    <source>
        <dbReference type="ARBA" id="ARBA00023065"/>
    </source>
</evidence>
<keyword evidence="3 7" id="KW-0813">Transport</keyword>
<accession>A0A8D2JLT6</accession>
<evidence type="ECO:0000256" key="1">
    <source>
        <dbReference type="ARBA" id="ARBA00004167"/>
    </source>
</evidence>
<dbReference type="Pfam" id="PF02038">
    <property type="entry name" value="ATP1G1_PLM_MAT8"/>
    <property type="match status" value="1"/>
</dbReference>
<dbReference type="Proteomes" id="UP000694545">
    <property type="component" value="Unplaced"/>
</dbReference>
<keyword evidence="9" id="KW-1185">Reference proteome</keyword>
<evidence type="ECO:0000256" key="2">
    <source>
        <dbReference type="ARBA" id="ARBA00005948"/>
    </source>
</evidence>